<evidence type="ECO:0000313" key="1">
    <source>
        <dbReference type="EMBL" id="MBX46866.1"/>
    </source>
</evidence>
<sequence length="40" mass="4725">MRIYCIQLKLPPLTTSCHFLTQKRKKNVPYLQENSYSLPA</sequence>
<reference evidence="1" key="1">
    <citation type="submission" date="2018-02" db="EMBL/GenBank/DDBJ databases">
        <title>Rhizophora mucronata_Transcriptome.</title>
        <authorList>
            <person name="Meera S.P."/>
            <person name="Sreeshan A."/>
            <person name="Augustine A."/>
        </authorList>
    </citation>
    <scope>NUCLEOTIDE SEQUENCE</scope>
    <source>
        <tissue evidence="1">Leaf</tissue>
    </source>
</reference>
<accession>A0A2P2NWG2</accession>
<proteinExistence type="predicted"/>
<organism evidence="1">
    <name type="scientific">Rhizophora mucronata</name>
    <name type="common">Asiatic mangrove</name>
    <dbReference type="NCBI Taxonomy" id="61149"/>
    <lineage>
        <taxon>Eukaryota</taxon>
        <taxon>Viridiplantae</taxon>
        <taxon>Streptophyta</taxon>
        <taxon>Embryophyta</taxon>
        <taxon>Tracheophyta</taxon>
        <taxon>Spermatophyta</taxon>
        <taxon>Magnoliopsida</taxon>
        <taxon>eudicotyledons</taxon>
        <taxon>Gunneridae</taxon>
        <taxon>Pentapetalae</taxon>
        <taxon>rosids</taxon>
        <taxon>fabids</taxon>
        <taxon>Malpighiales</taxon>
        <taxon>Rhizophoraceae</taxon>
        <taxon>Rhizophora</taxon>
    </lineage>
</organism>
<name>A0A2P2NWG2_RHIMU</name>
<protein>
    <submittedName>
        <fullName evidence="1">Uncharacterized protein</fullName>
    </submittedName>
</protein>
<dbReference type="AlphaFoldDB" id="A0A2P2NWG2"/>
<dbReference type="EMBL" id="GGEC01066382">
    <property type="protein sequence ID" value="MBX46866.1"/>
    <property type="molecule type" value="Transcribed_RNA"/>
</dbReference>